<evidence type="ECO:0000313" key="4">
    <source>
        <dbReference type="Proteomes" id="UP001233999"/>
    </source>
</evidence>
<feature type="compositionally biased region" description="Basic and acidic residues" evidence="2">
    <location>
        <begin position="84"/>
        <end position="102"/>
    </location>
</feature>
<feature type="compositionally biased region" description="Polar residues" evidence="2">
    <location>
        <begin position="29"/>
        <end position="47"/>
    </location>
</feature>
<reference evidence="3" key="1">
    <citation type="journal article" date="2023" name="IScience">
        <title>Live-bearing cockroach genome reveals convergent evolutionary mechanisms linked to viviparity in insects and beyond.</title>
        <authorList>
            <person name="Fouks B."/>
            <person name="Harrison M.C."/>
            <person name="Mikhailova A.A."/>
            <person name="Marchal E."/>
            <person name="English S."/>
            <person name="Carruthers M."/>
            <person name="Jennings E.C."/>
            <person name="Chiamaka E.L."/>
            <person name="Frigard R.A."/>
            <person name="Pippel M."/>
            <person name="Attardo G.M."/>
            <person name="Benoit J.B."/>
            <person name="Bornberg-Bauer E."/>
            <person name="Tobe S.S."/>
        </authorList>
    </citation>
    <scope>NUCLEOTIDE SEQUENCE</scope>
    <source>
        <strain evidence="3">Stay&amp;Tobe</strain>
    </source>
</reference>
<comment type="caution">
    <text evidence="3">The sequence shown here is derived from an EMBL/GenBank/DDBJ whole genome shotgun (WGS) entry which is preliminary data.</text>
</comment>
<proteinExistence type="predicted"/>
<organism evidence="3 4">
    <name type="scientific">Diploptera punctata</name>
    <name type="common">Pacific beetle cockroach</name>
    <dbReference type="NCBI Taxonomy" id="6984"/>
    <lineage>
        <taxon>Eukaryota</taxon>
        <taxon>Metazoa</taxon>
        <taxon>Ecdysozoa</taxon>
        <taxon>Arthropoda</taxon>
        <taxon>Hexapoda</taxon>
        <taxon>Insecta</taxon>
        <taxon>Pterygota</taxon>
        <taxon>Neoptera</taxon>
        <taxon>Polyneoptera</taxon>
        <taxon>Dictyoptera</taxon>
        <taxon>Blattodea</taxon>
        <taxon>Blaberoidea</taxon>
        <taxon>Blaberidae</taxon>
        <taxon>Diplopterinae</taxon>
        <taxon>Diploptera</taxon>
    </lineage>
</organism>
<evidence type="ECO:0000313" key="3">
    <source>
        <dbReference type="EMBL" id="KAJ9597368.1"/>
    </source>
</evidence>
<dbReference type="EMBL" id="JASPKZ010001615">
    <property type="protein sequence ID" value="KAJ9597368.1"/>
    <property type="molecule type" value="Genomic_DNA"/>
</dbReference>
<dbReference type="Proteomes" id="UP001233999">
    <property type="component" value="Unassembled WGS sequence"/>
</dbReference>
<keyword evidence="1" id="KW-0175">Coiled coil</keyword>
<feature type="region of interest" description="Disordered" evidence="2">
    <location>
        <begin position="1"/>
        <end position="203"/>
    </location>
</feature>
<feature type="compositionally biased region" description="Acidic residues" evidence="2">
    <location>
        <begin position="8"/>
        <end position="27"/>
    </location>
</feature>
<protein>
    <submittedName>
        <fullName evidence="3">Uncharacterized protein</fullName>
    </submittedName>
</protein>
<keyword evidence="4" id="KW-1185">Reference proteome</keyword>
<name>A0AAD8AGI4_DIPPU</name>
<feature type="compositionally biased region" description="Basic and acidic residues" evidence="2">
    <location>
        <begin position="115"/>
        <end position="131"/>
    </location>
</feature>
<accession>A0AAD8AGI4</accession>
<reference evidence="3" key="2">
    <citation type="submission" date="2023-05" db="EMBL/GenBank/DDBJ databases">
        <authorList>
            <person name="Fouks B."/>
        </authorList>
    </citation>
    <scope>NUCLEOTIDE SEQUENCE</scope>
    <source>
        <strain evidence="3">Stay&amp;Tobe</strain>
        <tissue evidence="3">Testes</tissue>
    </source>
</reference>
<evidence type="ECO:0000256" key="2">
    <source>
        <dbReference type="SAM" id="MobiDB-lite"/>
    </source>
</evidence>
<sequence>MENKSENDIDDDIDIEDPDIDTSEDQVIDCSSDNQALETSSENKITKSSSRNQSLESNSEHQSFKPCLEDDDLNNFSENVAAKFDSDNENIKSVSDDQDTKSKSTNVSISESINEDNKNDEEVKELDKENDIQSDPSCLNPTDGEFKTPEEIVQDKDDKTEVNDVQLEEKVAHNENKPATVDNKEDPDAAATPPILSEGNSPTNMKRWSLEDGRVATPLPLPYQTANFQQQPSVPYLGQFVQPIVNSPYIPYRVPSRYCLKPPEFNSITTQTDVDYEEEIKRLSISENKLKTEIAEHIKTKLHRKTPRISTDAETTKRIKLELELSKVKKSKDEEMSLLNKKFNEFEEKFKTERLKLLEDYEKTNSEMIRNIIATSGQKVKELEDEINQYKQLILKMMMESRRLKIGTHKEKCTEMLGALRRSEKFLSDFSTSNEISELIQKWEKHHCAIIDYETKLESEFTSLSKKLRDVTCQDLINKLWATMSTDSDYPNQQITCKLLEERGDILQGTAAALANETNKIMQDAQKSYDSTVTKSEVDKPKTPTALTENISLQNLNEVENKGEENLTLDKNDEDKKVIDLNKMQNGQVNSTYNSTGAPLYQLPYPSSNTGYAQSYLQPSPYFYNAPQQSYGLGMPLQYNPQQGSANEKKLSILSFPCKP</sequence>
<evidence type="ECO:0000256" key="1">
    <source>
        <dbReference type="SAM" id="Coils"/>
    </source>
</evidence>
<feature type="compositionally biased region" description="Polar residues" evidence="2">
    <location>
        <begin position="103"/>
        <end position="112"/>
    </location>
</feature>
<feature type="coiled-coil region" evidence="1">
    <location>
        <begin position="373"/>
        <end position="400"/>
    </location>
</feature>
<feature type="non-terminal residue" evidence="3">
    <location>
        <position position="1"/>
    </location>
</feature>
<feature type="compositionally biased region" description="Low complexity" evidence="2">
    <location>
        <begin position="48"/>
        <end position="57"/>
    </location>
</feature>
<feature type="compositionally biased region" description="Basic and acidic residues" evidence="2">
    <location>
        <begin position="144"/>
        <end position="187"/>
    </location>
</feature>
<dbReference type="AlphaFoldDB" id="A0AAD8AGI4"/>
<gene>
    <name evidence="3" type="ORF">L9F63_011757</name>
</gene>